<dbReference type="PANTHER" id="PTHR11091:SF0">
    <property type="entry name" value="MALATE DEHYDROGENASE"/>
    <property type="match status" value="1"/>
</dbReference>
<dbReference type="PANTHER" id="PTHR11091">
    <property type="entry name" value="OXIDOREDUCTASE-RELATED"/>
    <property type="match status" value="1"/>
</dbReference>
<keyword evidence="3" id="KW-0472">Membrane</keyword>
<evidence type="ECO:0008006" key="6">
    <source>
        <dbReference type="Google" id="ProtNLM"/>
    </source>
</evidence>
<evidence type="ECO:0000256" key="2">
    <source>
        <dbReference type="ARBA" id="ARBA00023002"/>
    </source>
</evidence>
<reference evidence="4 5" key="1">
    <citation type="journal article" date="2015" name="Nat. Commun.">
        <title>Lucilia cuprina genome unlocks parasitic fly biology to underpin future interventions.</title>
        <authorList>
            <person name="Anstead C.A."/>
            <person name="Korhonen P.K."/>
            <person name="Young N.D."/>
            <person name="Hall R.S."/>
            <person name="Jex A.R."/>
            <person name="Murali S.C."/>
            <person name="Hughes D.S."/>
            <person name="Lee S.F."/>
            <person name="Perry T."/>
            <person name="Stroehlein A.J."/>
            <person name="Ansell B.R."/>
            <person name="Breugelmans B."/>
            <person name="Hofmann A."/>
            <person name="Qu J."/>
            <person name="Dugan S."/>
            <person name="Lee S.L."/>
            <person name="Chao H."/>
            <person name="Dinh H."/>
            <person name="Han Y."/>
            <person name="Doddapaneni H.V."/>
            <person name="Worley K.C."/>
            <person name="Muzny D.M."/>
            <person name="Ioannidis P."/>
            <person name="Waterhouse R.M."/>
            <person name="Zdobnov E.M."/>
            <person name="James P.J."/>
            <person name="Bagnall N.H."/>
            <person name="Kotze A.C."/>
            <person name="Gibbs R.A."/>
            <person name="Richards S."/>
            <person name="Batterham P."/>
            <person name="Gasser R.B."/>
        </authorList>
    </citation>
    <scope>NUCLEOTIDE SEQUENCE [LARGE SCALE GENOMIC DNA]</scope>
    <source>
        <strain evidence="4 5">LS</strain>
        <tissue evidence="4">Full body</tissue>
    </source>
</reference>
<keyword evidence="3" id="KW-0812">Transmembrane</keyword>
<organism evidence="4 5">
    <name type="scientific">Lucilia cuprina</name>
    <name type="common">Green bottle fly</name>
    <name type="synonym">Australian sheep blowfly</name>
    <dbReference type="NCBI Taxonomy" id="7375"/>
    <lineage>
        <taxon>Eukaryota</taxon>
        <taxon>Metazoa</taxon>
        <taxon>Ecdysozoa</taxon>
        <taxon>Arthropoda</taxon>
        <taxon>Hexapoda</taxon>
        <taxon>Insecta</taxon>
        <taxon>Pterygota</taxon>
        <taxon>Neoptera</taxon>
        <taxon>Endopterygota</taxon>
        <taxon>Diptera</taxon>
        <taxon>Brachycera</taxon>
        <taxon>Muscomorpha</taxon>
        <taxon>Oestroidea</taxon>
        <taxon>Calliphoridae</taxon>
        <taxon>Luciliinae</taxon>
        <taxon>Lucilia</taxon>
    </lineage>
</organism>
<evidence type="ECO:0000256" key="3">
    <source>
        <dbReference type="SAM" id="Phobius"/>
    </source>
</evidence>
<feature type="transmembrane region" description="Helical" evidence="3">
    <location>
        <begin position="64"/>
        <end position="85"/>
    </location>
</feature>
<name>A0A0L0CJ03_LUCCU</name>
<dbReference type="Pfam" id="PF02615">
    <property type="entry name" value="Ldh_2"/>
    <property type="match status" value="3"/>
</dbReference>
<dbReference type="EMBL" id="JRES01000418">
    <property type="protein sequence ID" value="KNC31449.1"/>
    <property type="molecule type" value="Genomic_DNA"/>
</dbReference>
<proteinExistence type="inferred from homology"/>
<keyword evidence="2" id="KW-0560">Oxidoreductase</keyword>
<dbReference type="SUPFAM" id="SSF89733">
    <property type="entry name" value="L-sulfolactate dehydrogenase-like"/>
    <property type="match status" value="3"/>
</dbReference>
<accession>A0A0L0CJ03</accession>
<dbReference type="InterPro" id="IPR043144">
    <property type="entry name" value="Mal/L-sulf/L-lact_DH-like_ah"/>
</dbReference>
<sequence>MASLKLLNTLKSSNPTVALNAQRSLLTKCLRNQKRFYVLSTAVNSNFPNQLSSSDLANKCDQRLFIQTFGGIVLISFYFFLRFYIDILNLQQRKMSSVGEKPKLVKVEESRRFMIDCFKAVNVPQEHAEQQADLLVAADYRGHFSHGMNRLEMYLNDLSINSTNGAAIPTILKETPSTAWVDGNNGLGAVVGNFCMDLAIKKAKQVGVGWVCAKGSNHYGMAGWYPMRAMKEGLVGMSMTNTSPLMAPTRSKQAALGTNPLSLGVPVKDDKFLLDMATTAVAVGKIEIQRRKGEALPHGWAQDPNGAETTDPDLAFQTGCLMPLGGAEINSGYKGYGLGALVDILSGVMSGANYSTKVRKWTHAGANSAADLGQVFIAVDPNCFAPDFEDRMTDFNARLRGCEPTNPEKPVLVAGDKESLNMKAVDAAGGIQYLPNQLQTCESLSKRFNVKPIISLIMIVRRNRTVLLFWNSIDILNFQHRQMSTLEEKPKLVKVEESRRFMIDCFKAVNVPQGHAEQQADLLVAADYRGHFSHGMNRLEMYLNDLSINSTDGAALPTILKETPSTAWVDGKNGLGAVVGNFCMDLAIMKAKQVGVGWVCVKNSNHYGMASWYPMRAMKEGLVGMSMTNTSPFMAPTRSKVAALGTNPLSLGVPAKNDQFLFDMATTAVALGKVEIQRRKGESLPPGWALDGNGNETTNAELAFQSGCLMPLGGAEINSGYKGYGLGALVDILSGVMAGSNYSTKVRKWTHAGSNTVADLGQVFIAVDPNCFAPNFEERMADFNHRLRDCEPTDPEKPVMVHGDKECMTMKAVDAAGEKPKLVKVEEARRFMIDCFRAVNVPQEHAEQQADLLVAADYRGHFSHGMNRLEMYLNDLTINATNGTALPTILKETPSTAWVDGNNGLGAVVGNFCMDLAIKKAKQVGVGWVCAKNSNHYGMAGWYPMRAMKEGLVGMSMTNTSPLMAPTRSKVAALGTNPLSLGVPAKDDQFLLDMATTAVALGKVEIQRRKGESLPHGWALDTHGNETTDAEVAFQAGCLMPLGGAEINSGYKGYGLAALVDILSGVMAGASYSTKLRKWTDVDPNSTADLGQVFIAVDPNCFAPDFEERMTDFNGRLRSCEPTDHEKPVLVHGDKEAMTMKAVDAAGGIQYLPNQLQTCESISQRFHVKPLSFV</sequence>
<gene>
    <name evidence="4" type="ORF">FF38_06879</name>
</gene>
<dbReference type="OMA" id="PMRAMKE"/>
<protein>
    <recommendedName>
        <fullName evidence="6">Malate dehydrogenase</fullName>
    </recommendedName>
</protein>
<dbReference type="Gene3D" id="1.10.1530.10">
    <property type="match status" value="3"/>
</dbReference>
<dbReference type="Proteomes" id="UP000037069">
    <property type="component" value="Unassembled WGS sequence"/>
</dbReference>
<dbReference type="GO" id="GO:0016491">
    <property type="term" value="F:oxidoreductase activity"/>
    <property type="evidence" value="ECO:0007669"/>
    <property type="project" value="UniProtKB-KW"/>
</dbReference>
<comment type="caution">
    <text evidence="4">The sequence shown here is derived from an EMBL/GenBank/DDBJ whole genome shotgun (WGS) entry which is preliminary data.</text>
</comment>
<dbReference type="InterPro" id="IPR043143">
    <property type="entry name" value="Mal/L-sulf/L-lact_DH-like_NADP"/>
</dbReference>
<dbReference type="InterPro" id="IPR003767">
    <property type="entry name" value="Malate/L-lactate_DH-like"/>
</dbReference>
<evidence type="ECO:0000313" key="5">
    <source>
        <dbReference type="Proteomes" id="UP000037069"/>
    </source>
</evidence>
<comment type="similarity">
    <text evidence="1">Belongs to the LDH2/MDH2 oxidoreductase family.</text>
</comment>
<dbReference type="Gene3D" id="3.30.1370.60">
    <property type="entry name" value="Hypothetical oxidoreductase yiak, domain 2"/>
    <property type="match status" value="3"/>
</dbReference>
<evidence type="ECO:0000256" key="1">
    <source>
        <dbReference type="ARBA" id="ARBA00006056"/>
    </source>
</evidence>
<dbReference type="InterPro" id="IPR036111">
    <property type="entry name" value="Mal/L-sulfo/L-lacto_DH-like_sf"/>
</dbReference>
<keyword evidence="3" id="KW-1133">Transmembrane helix</keyword>
<dbReference type="AlphaFoldDB" id="A0A0L0CJ03"/>
<keyword evidence="5" id="KW-1185">Reference proteome</keyword>
<evidence type="ECO:0000313" key="4">
    <source>
        <dbReference type="EMBL" id="KNC31449.1"/>
    </source>
</evidence>
<dbReference type="STRING" id="7375.A0A0L0CJ03"/>
<dbReference type="OrthoDB" id="7881616at2759"/>